<dbReference type="AlphaFoldDB" id="A0A8T1VG50"/>
<feature type="transmembrane region" description="Helical" evidence="2">
    <location>
        <begin position="85"/>
        <end position="107"/>
    </location>
</feature>
<feature type="transmembrane region" description="Helical" evidence="2">
    <location>
        <begin position="272"/>
        <end position="295"/>
    </location>
</feature>
<keyword evidence="2" id="KW-1133">Transmembrane helix</keyword>
<feature type="domain" description="WLGC" evidence="3">
    <location>
        <begin position="704"/>
        <end position="769"/>
    </location>
</feature>
<dbReference type="Proteomes" id="UP000694044">
    <property type="component" value="Unassembled WGS sequence"/>
</dbReference>
<feature type="region of interest" description="Disordered" evidence="1">
    <location>
        <begin position="1"/>
        <end position="25"/>
    </location>
</feature>
<gene>
    <name evidence="4" type="ORF">PHYPSEUDO_008871</name>
</gene>
<sequence>MAKKSVKPSNAVLVGPGNERSGHLTIQNGSVKKSQRASIRSVIVSGMSSNQVLPAASLIREMEKASEGKQFLTLTFREAFGVPGIPMLVTLAACFLWTSWLIGVTLVPNEAANWLMGTTTYDNNQFWLIIDTDPVMVKIGAAGLVFVNVCYLYVIVKMLRWRNTIIQLQLRREEEQCADSATDSWMRTASVRCKAQYTEYTSFRGSKRKLWNVCLKAVNLTMQMTILLDLLETGNPAALVYGYTAFISVGSLAGATKILVGKFTAMGEVIAGSVFDLFAAIIFPILVLAYCYYNFQFDDAVFATYLEMLPIGSFERSARVFADPSEIALFRLSFDSLRIRSHLDFVVHVGINLSFCYRLKRIGDVLVVARLRRAQAVVAQRTRPPRNVQRPVPRVFAVLFIAFSIVVWIFTNQAITESHAHCSQYPQCVVYAYRWKFVGKACPCRILIDVDSAPKTYEEWIQPIDVYSTVQTLAISGELRSLLLINRQLPTLPDELRECRYLSSLELIYTGTQSIPPWAKEFKYLQTLHLEGKLGSQNLLSLPEDLFSAMPWLSTVHVGGHPHLERFPYLSGVPNLQSLTLAWLLEVRELPPFDRVPRLQSLVLTLMPRLEQIPDLGSLKSLSDFSLSRPIQLCCNGFRGTCDLTDSYCVENARSSIPAATCFTGEPFLGNAGTRETFDRFTTSVCQKMPSDLLVVPGAPTKQSIEMCDSKPFAQCEIPGGGIGICYNTRMQVLSCYGDGNYIKLRRYQIQEGVGQKCDPVFEKWLGCS</sequence>
<reference evidence="4" key="1">
    <citation type="submission" date="2021-02" db="EMBL/GenBank/DDBJ databases">
        <authorList>
            <person name="Palmer J.M."/>
        </authorList>
    </citation>
    <scope>NUCLEOTIDE SEQUENCE</scope>
    <source>
        <strain evidence="4">SCRP734</strain>
    </source>
</reference>
<evidence type="ECO:0000259" key="3">
    <source>
        <dbReference type="Pfam" id="PF26605"/>
    </source>
</evidence>
<keyword evidence="2" id="KW-0472">Membrane</keyword>
<feature type="transmembrane region" description="Helical" evidence="2">
    <location>
        <begin position="391"/>
        <end position="410"/>
    </location>
</feature>
<evidence type="ECO:0000256" key="2">
    <source>
        <dbReference type="SAM" id="Phobius"/>
    </source>
</evidence>
<name>A0A8T1VG50_9STRA</name>
<dbReference type="InterPro" id="IPR058256">
    <property type="entry name" value="WLGC"/>
</dbReference>
<protein>
    <recommendedName>
        <fullName evidence="3">WLGC domain-containing protein</fullName>
    </recommendedName>
</protein>
<proteinExistence type="predicted"/>
<feature type="transmembrane region" description="Helical" evidence="2">
    <location>
        <begin position="135"/>
        <end position="156"/>
    </location>
</feature>
<keyword evidence="5" id="KW-1185">Reference proteome</keyword>
<dbReference type="EMBL" id="JAGDFM010000363">
    <property type="protein sequence ID" value="KAG7379220.1"/>
    <property type="molecule type" value="Genomic_DNA"/>
</dbReference>
<dbReference type="OrthoDB" id="120183at2759"/>
<evidence type="ECO:0000313" key="5">
    <source>
        <dbReference type="Proteomes" id="UP000694044"/>
    </source>
</evidence>
<keyword evidence="2" id="KW-0812">Transmembrane</keyword>
<evidence type="ECO:0000256" key="1">
    <source>
        <dbReference type="SAM" id="MobiDB-lite"/>
    </source>
</evidence>
<feature type="transmembrane region" description="Helical" evidence="2">
    <location>
        <begin position="240"/>
        <end position="260"/>
    </location>
</feature>
<comment type="caution">
    <text evidence="4">The sequence shown here is derived from an EMBL/GenBank/DDBJ whole genome shotgun (WGS) entry which is preliminary data.</text>
</comment>
<evidence type="ECO:0000313" key="4">
    <source>
        <dbReference type="EMBL" id="KAG7379220.1"/>
    </source>
</evidence>
<dbReference type="Pfam" id="PF26605">
    <property type="entry name" value="WLGC"/>
    <property type="match status" value="1"/>
</dbReference>
<organism evidence="4 5">
    <name type="scientific">Phytophthora pseudosyringae</name>
    <dbReference type="NCBI Taxonomy" id="221518"/>
    <lineage>
        <taxon>Eukaryota</taxon>
        <taxon>Sar</taxon>
        <taxon>Stramenopiles</taxon>
        <taxon>Oomycota</taxon>
        <taxon>Peronosporomycetes</taxon>
        <taxon>Peronosporales</taxon>
        <taxon>Peronosporaceae</taxon>
        <taxon>Phytophthora</taxon>
    </lineage>
</organism>
<accession>A0A8T1VG50</accession>